<evidence type="ECO:0008006" key="5">
    <source>
        <dbReference type="Google" id="ProtNLM"/>
    </source>
</evidence>
<comment type="caution">
    <text evidence="3">The sequence shown here is derived from an EMBL/GenBank/DDBJ whole genome shotgun (WGS) entry which is preliminary data.</text>
</comment>
<reference evidence="3 4" key="1">
    <citation type="submission" date="2019-05" db="EMBL/GenBank/DDBJ databases">
        <title>Another draft genome of Portunus trituberculatus and its Hox gene families provides insights of decapod evolution.</title>
        <authorList>
            <person name="Jeong J.-H."/>
            <person name="Song I."/>
            <person name="Kim S."/>
            <person name="Choi T."/>
            <person name="Kim D."/>
            <person name="Ryu S."/>
            <person name="Kim W."/>
        </authorList>
    </citation>
    <scope>NUCLEOTIDE SEQUENCE [LARGE SCALE GENOMIC DNA]</scope>
    <source>
        <tissue evidence="3">Muscle</tissue>
    </source>
</reference>
<evidence type="ECO:0000313" key="3">
    <source>
        <dbReference type="EMBL" id="MPC40195.1"/>
    </source>
</evidence>
<protein>
    <recommendedName>
        <fullName evidence="5">Secreted protein</fullName>
    </recommendedName>
</protein>
<feature type="region of interest" description="Disordered" evidence="1">
    <location>
        <begin position="77"/>
        <end position="104"/>
    </location>
</feature>
<proteinExistence type="predicted"/>
<dbReference type="AlphaFoldDB" id="A0A5B7F3I7"/>
<evidence type="ECO:0000256" key="1">
    <source>
        <dbReference type="SAM" id="MobiDB-lite"/>
    </source>
</evidence>
<dbReference type="EMBL" id="VSRR010004611">
    <property type="protein sequence ID" value="MPC40195.1"/>
    <property type="molecule type" value="Genomic_DNA"/>
</dbReference>
<keyword evidence="4" id="KW-1185">Reference proteome</keyword>
<evidence type="ECO:0000256" key="2">
    <source>
        <dbReference type="SAM" id="SignalP"/>
    </source>
</evidence>
<accession>A0A5B7F3I7</accession>
<feature type="compositionally biased region" description="Low complexity" evidence="1">
    <location>
        <begin position="77"/>
        <end position="97"/>
    </location>
</feature>
<name>A0A5B7F3I7_PORTR</name>
<dbReference type="Proteomes" id="UP000324222">
    <property type="component" value="Unassembled WGS sequence"/>
</dbReference>
<sequence length="104" mass="11254">MIKGLAATSNCFSLLLASRVTASGEHPVKDPARLPSHESRFLTDSSLKKNRECSLLPSFTSLAFLHVLPSFYSFLLSSSSSSRPRSPSSPESARPALMLITEVT</sequence>
<evidence type="ECO:0000313" key="4">
    <source>
        <dbReference type="Proteomes" id="UP000324222"/>
    </source>
</evidence>
<keyword evidence="2" id="KW-0732">Signal</keyword>
<feature type="chain" id="PRO_5022905477" description="Secreted protein" evidence="2">
    <location>
        <begin position="23"/>
        <end position="104"/>
    </location>
</feature>
<gene>
    <name evidence="3" type="ORF">E2C01_033751</name>
</gene>
<organism evidence="3 4">
    <name type="scientific">Portunus trituberculatus</name>
    <name type="common">Swimming crab</name>
    <name type="synonym">Neptunus trituberculatus</name>
    <dbReference type="NCBI Taxonomy" id="210409"/>
    <lineage>
        <taxon>Eukaryota</taxon>
        <taxon>Metazoa</taxon>
        <taxon>Ecdysozoa</taxon>
        <taxon>Arthropoda</taxon>
        <taxon>Crustacea</taxon>
        <taxon>Multicrustacea</taxon>
        <taxon>Malacostraca</taxon>
        <taxon>Eumalacostraca</taxon>
        <taxon>Eucarida</taxon>
        <taxon>Decapoda</taxon>
        <taxon>Pleocyemata</taxon>
        <taxon>Brachyura</taxon>
        <taxon>Eubrachyura</taxon>
        <taxon>Portunoidea</taxon>
        <taxon>Portunidae</taxon>
        <taxon>Portuninae</taxon>
        <taxon>Portunus</taxon>
    </lineage>
</organism>
<feature type="signal peptide" evidence="2">
    <location>
        <begin position="1"/>
        <end position="22"/>
    </location>
</feature>